<proteinExistence type="predicted"/>
<evidence type="ECO:0000313" key="2">
    <source>
        <dbReference type="EMBL" id="KAG8474887.1"/>
    </source>
</evidence>
<evidence type="ECO:0000256" key="1">
    <source>
        <dbReference type="SAM" id="MobiDB-lite"/>
    </source>
</evidence>
<gene>
    <name evidence="2" type="ORF">CXB51_031571</name>
</gene>
<protein>
    <recommendedName>
        <fullName evidence="4">Aminotransferase-like plant mobile domain-containing protein</fullName>
    </recommendedName>
</protein>
<feature type="region of interest" description="Disordered" evidence="1">
    <location>
        <begin position="170"/>
        <end position="216"/>
    </location>
</feature>
<keyword evidence="3" id="KW-1185">Reference proteome</keyword>
<reference evidence="2 3" key="1">
    <citation type="journal article" date="2021" name="bioRxiv">
        <title>The Gossypium anomalum genome as a resource for cotton improvement and evolutionary analysis of hybrid incompatibility.</title>
        <authorList>
            <person name="Grover C.E."/>
            <person name="Yuan D."/>
            <person name="Arick M.A."/>
            <person name="Miller E.R."/>
            <person name="Hu G."/>
            <person name="Peterson D.G."/>
            <person name="Wendel J.F."/>
            <person name="Udall J.A."/>
        </authorList>
    </citation>
    <scope>NUCLEOTIDE SEQUENCE [LARGE SCALE GENOMIC DNA]</scope>
    <source>
        <strain evidence="2">JFW-Udall</strain>
        <tissue evidence="2">Leaf</tissue>
    </source>
</reference>
<organism evidence="2 3">
    <name type="scientific">Gossypium anomalum</name>
    <dbReference type="NCBI Taxonomy" id="47600"/>
    <lineage>
        <taxon>Eukaryota</taxon>
        <taxon>Viridiplantae</taxon>
        <taxon>Streptophyta</taxon>
        <taxon>Embryophyta</taxon>
        <taxon>Tracheophyta</taxon>
        <taxon>Spermatophyta</taxon>
        <taxon>Magnoliopsida</taxon>
        <taxon>eudicotyledons</taxon>
        <taxon>Gunneridae</taxon>
        <taxon>Pentapetalae</taxon>
        <taxon>rosids</taxon>
        <taxon>malvids</taxon>
        <taxon>Malvales</taxon>
        <taxon>Malvaceae</taxon>
        <taxon>Malvoideae</taxon>
        <taxon>Gossypium</taxon>
    </lineage>
</organism>
<dbReference type="Proteomes" id="UP000701853">
    <property type="component" value="Chromosome 12"/>
</dbReference>
<feature type="compositionally biased region" description="Pro residues" evidence="1">
    <location>
        <begin position="199"/>
        <end position="209"/>
    </location>
</feature>
<dbReference type="AlphaFoldDB" id="A0A8J5Y4N3"/>
<name>A0A8J5Y4N3_9ROSI</name>
<dbReference type="OrthoDB" id="1421598at2759"/>
<evidence type="ECO:0000313" key="3">
    <source>
        <dbReference type="Proteomes" id="UP000701853"/>
    </source>
</evidence>
<sequence>MSSPPSPMIKNYLREGGFWHAATIGRGCKLELELISALIERWRPETHTFHSMRIVYYHFGGRPITIRIAGGWVRTHRSNWRIKLEVYRVGNIVSGDVRGDATKKSQNQKLSITTTIMGWTDKVLWQLEFRQPIPEEPEVLDDQHKIDLRQTNTNWPDLWQAIFTVGRAEASANQCRKKTTGPLNPKRMDDGTGPSTGPTQPPSPTPQPMTPTAQPL</sequence>
<accession>A0A8J5Y4N3</accession>
<evidence type="ECO:0008006" key="4">
    <source>
        <dbReference type="Google" id="ProtNLM"/>
    </source>
</evidence>
<dbReference type="EMBL" id="JAHUZN010000012">
    <property type="protein sequence ID" value="KAG8474887.1"/>
    <property type="molecule type" value="Genomic_DNA"/>
</dbReference>
<comment type="caution">
    <text evidence="2">The sequence shown here is derived from an EMBL/GenBank/DDBJ whole genome shotgun (WGS) entry which is preliminary data.</text>
</comment>